<evidence type="ECO:0000313" key="2">
    <source>
        <dbReference type="EMBL" id="KAF3451166.1"/>
    </source>
</evidence>
<dbReference type="EMBL" id="VOIH02000003">
    <property type="protein sequence ID" value="KAF3451166.1"/>
    <property type="molecule type" value="Genomic_DNA"/>
</dbReference>
<evidence type="ECO:0000313" key="3">
    <source>
        <dbReference type="Proteomes" id="UP000796880"/>
    </source>
</evidence>
<name>A0A8K0HEY3_9ROSA</name>
<sequence length="286" mass="31722">MRGFECGTYMMRHQGGQGIEEVHQCHGGNKSGKNDLAQANHLEDKSSGVGEEVSASKSDREGQGARSLGLDQVWGEEDGREVARWPEPKIYISEGAIGAIQETNDMIVVGPTPGFPPFGPRRVEAISPDAECVHDGRASSVGPSFLRSSRVLGTLLIRSRLELRGEPWHYNCQPLLVYRHRMSLLLNSSGDPMTFALVHHSCLDRVAKSWSGDFHLGSRPPFHKSKRMGSPRLPYLGWLACAVLTVIHRHLPLASSNRFLRLVTIVLFVDSAVRWLVDALARRISW</sequence>
<feature type="region of interest" description="Disordered" evidence="1">
    <location>
        <begin position="26"/>
        <end position="79"/>
    </location>
</feature>
<comment type="caution">
    <text evidence="2">The sequence shown here is derived from an EMBL/GenBank/DDBJ whole genome shotgun (WGS) entry which is preliminary data.</text>
</comment>
<organism evidence="2 3">
    <name type="scientific">Rhamnella rubrinervis</name>
    <dbReference type="NCBI Taxonomy" id="2594499"/>
    <lineage>
        <taxon>Eukaryota</taxon>
        <taxon>Viridiplantae</taxon>
        <taxon>Streptophyta</taxon>
        <taxon>Embryophyta</taxon>
        <taxon>Tracheophyta</taxon>
        <taxon>Spermatophyta</taxon>
        <taxon>Magnoliopsida</taxon>
        <taxon>eudicotyledons</taxon>
        <taxon>Gunneridae</taxon>
        <taxon>Pentapetalae</taxon>
        <taxon>rosids</taxon>
        <taxon>fabids</taxon>
        <taxon>Rosales</taxon>
        <taxon>Rhamnaceae</taxon>
        <taxon>rhamnoid group</taxon>
        <taxon>Rhamneae</taxon>
        <taxon>Rhamnella</taxon>
    </lineage>
</organism>
<keyword evidence="3" id="KW-1185">Reference proteome</keyword>
<dbReference type="Proteomes" id="UP000796880">
    <property type="component" value="Unassembled WGS sequence"/>
</dbReference>
<gene>
    <name evidence="2" type="ORF">FNV43_RR07258</name>
</gene>
<reference evidence="2" key="1">
    <citation type="submission" date="2020-03" db="EMBL/GenBank/DDBJ databases">
        <title>A high-quality chromosome-level genome assembly of a woody plant with both climbing and erect habits, Rhamnella rubrinervis.</title>
        <authorList>
            <person name="Lu Z."/>
            <person name="Yang Y."/>
            <person name="Zhu X."/>
            <person name="Sun Y."/>
        </authorList>
    </citation>
    <scope>NUCLEOTIDE SEQUENCE</scope>
    <source>
        <strain evidence="2">BYM</strain>
        <tissue evidence="2">Leaf</tissue>
    </source>
</reference>
<proteinExistence type="predicted"/>
<accession>A0A8K0HEY3</accession>
<protein>
    <submittedName>
        <fullName evidence="2">Uncharacterized protein</fullName>
    </submittedName>
</protein>
<evidence type="ECO:0000256" key="1">
    <source>
        <dbReference type="SAM" id="MobiDB-lite"/>
    </source>
</evidence>
<dbReference type="AlphaFoldDB" id="A0A8K0HEY3"/>